<dbReference type="EMBL" id="CP001016">
    <property type="protein sequence ID" value="ACB95795.1"/>
    <property type="molecule type" value="Genomic_DNA"/>
</dbReference>
<evidence type="ECO:0000256" key="5">
    <source>
        <dbReference type="ARBA" id="ARBA00022806"/>
    </source>
</evidence>
<organism evidence="19 20">
    <name type="scientific">Beijerinckia indica subsp. indica (strain ATCC 9039 / DSM 1715 / NCIMB 8712)</name>
    <dbReference type="NCBI Taxonomy" id="395963"/>
    <lineage>
        <taxon>Bacteria</taxon>
        <taxon>Pseudomonadati</taxon>
        <taxon>Pseudomonadota</taxon>
        <taxon>Alphaproteobacteria</taxon>
        <taxon>Hyphomicrobiales</taxon>
        <taxon>Beijerinckiaceae</taxon>
        <taxon>Beijerinckia</taxon>
    </lineage>
</organism>
<evidence type="ECO:0000256" key="2">
    <source>
        <dbReference type="ARBA" id="ARBA00022741"/>
    </source>
</evidence>
<dbReference type="Pfam" id="PF00580">
    <property type="entry name" value="UvrD-helicase"/>
    <property type="match status" value="2"/>
</dbReference>
<dbReference type="InterPro" id="IPR014151">
    <property type="entry name" value="DNA_helicase_AddA"/>
</dbReference>
<dbReference type="HOGENOM" id="CLU_001114_0_0_5"/>
<dbReference type="AlphaFoldDB" id="B2IGN4"/>
<evidence type="ECO:0000256" key="6">
    <source>
        <dbReference type="ARBA" id="ARBA00022839"/>
    </source>
</evidence>
<dbReference type="InterPro" id="IPR011604">
    <property type="entry name" value="PDDEXK-like_dom_sf"/>
</dbReference>
<dbReference type="STRING" id="395963.Bind_2175"/>
<comment type="catalytic activity">
    <reaction evidence="11">
        <text>Couples ATP hydrolysis with the unwinding of duplex DNA by translocating in the 3'-5' direction.</text>
        <dbReference type="EC" id="5.6.2.4"/>
    </reaction>
</comment>
<evidence type="ECO:0000256" key="9">
    <source>
        <dbReference type="ARBA" id="ARBA00023204"/>
    </source>
</evidence>
<evidence type="ECO:0000256" key="1">
    <source>
        <dbReference type="ARBA" id="ARBA00022722"/>
    </source>
</evidence>
<accession>B2IGN4</accession>
<dbReference type="GO" id="GO:0033202">
    <property type="term" value="C:DNA helicase complex"/>
    <property type="evidence" value="ECO:0007669"/>
    <property type="project" value="TreeGrafter"/>
</dbReference>
<evidence type="ECO:0000256" key="14">
    <source>
        <dbReference type="ARBA" id="ARBA00048988"/>
    </source>
</evidence>
<dbReference type="InterPro" id="IPR014016">
    <property type="entry name" value="UvrD-like_ATP-bd"/>
</dbReference>
<keyword evidence="2 15" id="KW-0547">Nucleotide-binding</keyword>
<evidence type="ECO:0000256" key="16">
    <source>
        <dbReference type="SAM" id="MobiDB-lite"/>
    </source>
</evidence>
<evidence type="ECO:0000256" key="8">
    <source>
        <dbReference type="ARBA" id="ARBA00023125"/>
    </source>
</evidence>
<dbReference type="Pfam" id="PF12705">
    <property type="entry name" value="PDDEXK_1"/>
    <property type="match status" value="1"/>
</dbReference>
<keyword evidence="10" id="KW-0413">Isomerase</keyword>
<evidence type="ECO:0000256" key="3">
    <source>
        <dbReference type="ARBA" id="ARBA00022763"/>
    </source>
</evidence>
<feature type="compositionally biased region" description="Basic and acidic residues" evidence="16">
    <location>
        <begin position="932"/>
        <end position="946"/>
    </location>
</feature>
<gene>
    <name evidence="19" type="ordered locus">Bind_2175</name>
</gene>
<dbReference type="PANTHER" id="PTHR11070:SF2">
    <property type="entry name" value="ATP-DEPENDENT DNA HELICASE SRS2"/>
    <property type="match status" value="1"/>
</dbReference>
<evidence type="ECO:0000256" key="15">
    <source>
        <dbReference type="PROSITE-ProRule" id="PRU00560"/>
    </source>
</evidence>
<dbReference type="SUPFAM" id="SSF52980">
    <property type="entry name" value="Restriction endonuclease-like"/>
    <property type="match status" value="1"/>
</dbReference>
<keyword evidence="6" id="KW-0269">Exonuclease</keyword>
<dbReference type="KEGG" id="bid:Bind_2175"/>
<dbReference type="InterPro" id="IPR014017">
    <property type="entry name" value="DNA_helicase_UvrD-like_C"/>
</dbReference>
<dbReference type="InterPro" id="IPR011335">
    <property type="entry name" value="Restrct_endonuc-II-like"/>
</dbReference>
<keyword evidence="5 15" id="KW-0347">Helicase</keyword>
<dbReference type="SUPFAM" id="SSF52540">
    <property type="entry name" value="P-loop containing nucleoside triphosphate hydrolases"/>
    <property type="match status" value="1"/>
</dbReference>
<feature type="region of interest" description="Disordered" evidence="16">
    <location>
        <begin position="922"/>
        <end position="946"/>
    </location>
</feature>
<evidence type="ECO:0000313" key="20">
    <source>
        <dbReference type="Proteomes" id="UP000001695"/>
    </source>
</evidence>
<evidence type="ECO:0000313" key="19">
    <source>
        <dbReference type="EMBL" id="ACB95795.1"/>
    </source>
</evidence>
<keyword evidence="7 15" id="KW-0067">ATP-binding</keyword>
<dbReference type="GO" id="GO:0043138">
    <property type="term" value="F:3'-5' DNA helicase activity"/>
    <property type="evidence" value="ECO:0007669"/>
    <property type="project" value="UniProtKB-EC"/>
</dbReference>
<comment type="catalytic activity">
    <reaction evidence="14">
        <text>ATP + H2O = ADP + phosphate + H(+)</text>
        <dbReference type="Rhea" id="RHEA:13065"/>
        <dbReference type="ChEBI" id="CHEBI:15377"/>
        <dbReference type="ChEBI" id="CHEBI:15378"/>
        <dbReference type="ChEBI" id="CHEBI:30616"/>
        <dbReference type="ChEBI" id="CHEBI:43474"/>
        <dbReference type="ChEBI" id="CHEBI:456216"/>
        <dbReference type="EC" id="5.6.2.4"/>
    </reaction>
</comment>
<dbReference type="PROSITE" id="PS51198">
    <property type="entry name" value="UVRD_HELICASE_ATP_BIND"/>
    <property type="match status" value="1"/>
</dbReference>
<dbReference type="GO" id="GO:0000725">
    <property type="term" value="P:recombinational repair"/>
    <property type="evidence" value="ECO:0007669"/>
    <property type="project" value="TreeGrafter"/>
</dbReference>
<dbReference type="Proteomes" id="UP000001695">
    <property type="component" value="Chromosome"/>
</dbReference>
<evidence type="ECO:0000256" key="12">
    <source>
        <dbReference type="ARBA" id="ARBA00034808"/>
    </source>
</evidence>
<sequence>MRQIPITTLERQKKASDPATSIWVSAHAGSGKTHVLAQRVIRILLRGVPPAKILCLTFTKAAAANMAARVFDRLALWTRLDDATLRQEIIATGAPAPEAADLLLARKLFARTVETPGGLKIQTLHAFCEKLLHLFPFEANVPSRFSVVEEERQKELFEQARHTILHEAEGKDHPLRGALALLTESCSSDRFENLIKEAMARGALGPLATGHHAEIGLRKALDLVPGETIETIQRAMIEDGIAPSLWPDIAAFLLTGSATDQKRAAALQKAYEAYGSAATGGGRVQEGAQGACLAHYLGIFFTAKEEKAKQLLTKKLAEQRPDLDDLLYAEQDRLDRLADKQKAAAILARTLALLSLTEAIFERYEASKAHQGFLDFNDLIERTKALLFRSDARWVLYKLDAGIDHILVDEAQDTSEAQWKILEEMTGDFASGLSSRVDTRTFFAVGDEKQSIFSFQGAAPHMFDQMRRRFNARFDAGEKAFNHVRLTDSFRSVPGILETVDQIFDHAGHYQGLVAANDPWMPHTALKAQLPGLVELWPLVGPSETEDIRDWTLPLDFPDEHDPPNIVAWRVAQKIAHLLTDRAHEHVYDEKQGLRPIRAGDILILVRSRGPFFAAIIRALKQLQIPVAGADRLAILQHIAVMDLIAAGRAALLPQDDLTLACVLKSPLIGLTDEDLIALAPGRPASLFDALRQSEDPRHAAAAARLDLWHQRIGLPPFTFYAQLLGTDGGRRDLEARLGPEAADAIDEFLNLTLQHERDSTPSLVAFLAELDNRDPSVRRDMETGADLVRVMTVHAAKGLEAKIVFLPDTCAKASGSHDPLVFSLGTDAHDAQILAWSSGKTKDCAALAKAREISRQGEEDEHRRLLYVALTRAEERLYITGFHGKKGPGNGSWHEMIDAALLGSAMEEIPAFWDPAENVRRRLSPGSLSPDDTHSREEEAKTDNKHLLPSWLVEAPPPEAEARPPLRPSSALAAADGLDEDFMPTAATPANLAALQRGRLIHLLLQYLPSITPSHRQQAAMGFLGIKARYLDGKTHALLTAEALTIIEDPKLRGLYLPRSLAEVAVAGTISLGAGRTLSVNGRIDRIGETDEAVLLADYKTGAMPRNGRTPETYLTQMALYRAVLTPLWPDKPIRVLLIWTASASIQELPASALDAALADLQG</sequence>
<keyword evidence="8" id="KW-0238">DNA-binding</keyword>
<dbReference type="EC" id="5.6.2.4" evidence="12"/>
<evidence type="ECO:0000259" key="18">
    <source>
        <dbReference type="PROSITE" id="PS51217"/>
    </source>
</evidence>
<reference evidence="19 20" key="2">
    <citation type="journal article" date="2010" name="J. Bacteriol.">
        <title>Complete genome sequence of Beijerinckia indica subsp. indica.</title>
        <authorList>
            <person name="Tamas I."/>
            <person name="Dedysh S.N."/>
            <person name="Liesack W."/>
            <person name="Stott M.B."/>
            <person name="Alam M."/>
            <person name="Murrell J.C."/>
            <person name="Dunfield P.F."/>
        </authorList>
    </citation>
    <scope>NUCLEOTIDE SEQUENCE [LARGE SCALE GENOMIC DNA]</scope>
    <source>
        <strain evidence="20">ATCC 9039 / DSM 1715 / NCIMB 8712</strain>
    </source>
</reference>
<dbReference type="GO" id="GO:0005829">
    <property type="term" value="C:cytosol"/>
    <property type="evidence" value="ECO:0007669"/>
    <property type="project" value="TreeGrafter"/>
</dbReference>
<evidence type="ECO:0000256" key="4">
    <source>
        <dbReference type="ARBA" id="ARBA00022801"/>
    </source>
</evidence>
<dbReference type="Gene3D" id="3.90.320.10">
    <property type="match status" value="1"/>
</dbReference>
<dbReference type="Gene3D" id="3.40.50.300">
    <property type="entry name" value="P-loop containing nucleotide triphosphate hydrolases"/>
    <property type="match status" value="4"/>
</dbReference>
<evidence type="ECO:0000256" key="11">
    <source>
        <dbReference type="ARBA" id="ARBA00034617"/>
    </source>
</evidence>
<dbReference type="NCBIfam" id="TIGR02784">
    <property type="entry name" value="addA_alphas"/>
    <property type="match status" value="1"/>
</dbReference>
<feature type="binding site" evidence="15">
    <location>
        <begin position="26"/>
        <end position="33"/>
    </location>
    <ligand>
        <name>ATP</name>
        <dbReference type="ChEBI" id="CHEBI:30616"/>
    </ligand>
</feature>
<dbReference type="GO" id="GO:0003677">
    <property type="term" value="F:DNA binding"/>
    <property type="evidence" value="ECO:0007669"/>
    <property type="project" value="UniProtKB-KW"/>
</dbReference>
<dbReference type="RefSeq" id="WP_012385150.1">
    <property type="nucleotide sequence ID" value="NC_010581.1"/>
</dbReference>
<dbReference type="GO" id="GO:0004527">
    <property type="term" value="F:exonuclease activity"/>
    <property type="evidence" value="ECO:0007669"/>
    <property type="project" value="UniProtKB-KW"/>
</dbReference>
<dbReference type="PANTHER" id="PTHR11070">
    <property type="entry name" value="UVRD / RECB / PCRA DNA HELICASE FAMILY MEMBER"/>
    <property type="match status" value="1"/>
</dbReference>
<protein>
    <recommendedName>
        <fullName evidence="12">DNA 3'-5' helicase</fullName>
        <ecNumber evidence="12">5.6.2.4</ecNumber>
    </recommendedName>
    <alternativeName>
        <fullName evidence="13">DNA 3'-5' helicase II</fullName>
    </alternativeName>
</protein>
<evidence type="ECO:0000259" key="17">
    <source>
        <dbReference type="PROSITE" id="PS51198"/>
    </source>
</evidence>
<dbReference type="InterPro" id="IPR000212">
    <property type="entry name" value="DNA_helicase_UvrD/REP"/>
</dbReference>
<evidence type="ECO:0000256" key="10">
    <source>
        <dbReference type="ARBA" id="ARBA00023235"/>
    </source>
</evidence>
<dbReference type="eggNOG" id="COG1074">
    <property type="taxonomic scope" value="Bacteria"/>
</dbReference>
<keyword evidence="3" id="KW-0227">DNA damage</keyword>
<keyword evidence="1" id="KW-0540">Nuclease</keyword>
<evidence type="ECO:0000256" key="7">
    <source>
        <dbReference type="ARBA" id="ARBA00022840"/>
    </source>
</evidence>
<feature type="domain" description="UvrD-like helicase ATP-binding" evidence="17">
    <location>
        <begin position="5"/>
        <end position="493"/>
    </location>
</feature>
<dbReference type="InterPro" id="IPR027417">
    <property type="entry name" value="P-loop_NTPase"/>
</dbReference>
<name>B2IGN4_BEII9</name>
<dbReference type="GO" id="GO:0005524">
    <property type="term" value="F:ATP binding"/>
    <property type="evidence" value="ECO:0007669"/>
    <property type="project" value="UniProtKB-UniRule"/>
</dbReference>
<feature type="domain" description="UvrD-like helicase C-terminal" evidence="18">
    <location>
        <begin position="523"/>
        <end position="799"/>
    </location>
</feature>
<dbReference type="InterPro" id="IPR038726">
    <property type="entry name" value="PDDEXK_AddAB-type"/>
</dbReference>
<dbReference type="Pfam" id="PF13361">
    <property type="entry name" value="UvrD_C"/>
    <property type="match status" value="1"/>
</dbReference>
<proteinExistence type="predicted"/>
<dbReference type="PROSITE" id="PS51217">
    <property type="entry name" value="UVRD_HELICASE_CTER"/>
    <property type="match status" value="1"/>
</dbReference>
<keyword evidence="4 15" id="KW-0378">Hydrolase</keyword>
<reference evidence="20" key="1">
    <citation type="submission" date="2008-03" db="EMBL/GenBank/DDBJ databases">
        <title>Complete sequence of chromosome of Beijerinckia indica subsp. indica ATCC 9039.</title>
        <authorList>
            <consortium name="US DOE Joint Genome Institute"/>
            <person name="Copeland A."/>
            <person name="Lucas S."/>
            <person name="Lapidus A."/>
            <person name="Glavina del Rio T."/>
            <person name="Dalin E."/>
            <person name="Tice H."/>
            <person name="Bruce D."/>
            <person name="Goodwin L."/>
            <person name="Pitluck S."/>
            <person name="LaButti K."/>
            <person name="Schmutz J."/>
            <person name="Larimer F."/>
            <person name="Land M."/>
            <person name="Hauser L."/>
            <person name="Kyrpides N."/>
            <person name="Mikhailova N."/>
            <person name="Dunfield P.F."/>
            <person name="Dedysh S.N."/>
            <person name="Liesack W."/>
            <person name="Saw J.H."/>
            <person name="Alam M."/>
            <person name="Chen Y."/>
            <person name="Murrell J.C."/>
            <person name="Richardson P."/>
        </authorList>
    </citation>
    <scope>NUCLEOTIDE SEQUENCE [LARGE SCALE GENOMIC DNA]</scope>
    <source>
        <strain evidence="20">ATCC 9039 / DSM 1715 / NCIMB 8712</strain>
    </source>
</reference>
<evidence type="ECO:0000256" key="13">
    <source>
        <dbReference type="ARBA" id="ARBA00034923"/>
    </source>
</evidence>
<keyword evidence="9" id="KW-0234">DNA repair</keyword>
<keyword evidence="20" id="KW-1185">Reference proteome</keyword>